<proteinExistence type="predicted"/>
<evidence type="ECO:0000313" key="5">
    <source>
        <dbReference type="Proteomes" id="UP001442841"/>
    </source>
</evidence>
<dbReference type="RefSeq" id="WP_425307392.1">
    <property type="nucleotide sequence ID" value="NZ_CP154795.1"/>
</dbReference>
<dbReference type="InterPro" id="IPR036271">
    <property type="entry name" value="Tet_transcr_reg_TetR-rel_C_sf"/>
</dbReference>
<name>A0ABZ3FM75_9ACTN</name>
<dbReference type="PRINTS" id="PR00455">
    <property type="entry name" value="HTHTETR"/>
</dbReference>
<sequence length="225" mass="25092">MTEAVGRRRGASRDDAALQRDAARTQAEILEVATAYFADVGYSGARVDEIAARTSTTKRMIYYYFGNKEGLYMAVLEGVYSAIRGAEQKLALDVLPPREALAEVVRFAFDYHGSHPELCRIVAIENIHKAEHLEQSNRAKQVNWPIIELLDRILARGRDEGLFPRAADAMEVHVMIMAQAMYAVNHRATVRAGFGYDMGEPANRARLRHNAVQAVLAWMSTPDAV</sequence>
<dbReference type="Pfam" id="PF17938">
    <property type="entry name" value="TetR_C_29"/>
    <property type="match status" value="1"/>
</dbReference>
<dbReference type="EMBL" id="CP154795">
    <property type="protein sequence ID" value="XAN05957.1"/>
    <property type="molecule type" value="Genomic_DNA"/>
</dbReference>
<dbReference type="InterPro" id="IPR009057">
    <property type="entry name" value="Homeodomain-like_sf"/>
</dbReference>
<accession>A0ABZ3FM75</accession>
<dbReference type="Gene3D" id="1.10.357.10">
    <property type="entry name" value="Tetracycline Repressor, domain 2"/>
    <property type="match status" value="1"/>
</dbReference>
<organism evidence="4 5">
    <name type="scientific">Ammonicoccus fulvus</name>
    <dbReference type="NCBI Taxonomy" id="3138240"/>
    <lineage>
        <taxon>Bacteria</taxon>
        <taxon>Bacillati</taxon>
        <taxon>Actinomycetota</taxon>
        <taxon>Actinomycetes</taxon>
        <taxon>Propionibacteriales</taxon>
        <taxon>Propionibacteriaceae</taxon>
        <taxon>Ammonicoccus</taxon>
    </lineage>
</organism>
<dbReference type="Pfam" id="PF00440">
    <property type="entry name" value="TetR_N"/>
    <property type="match status" value="1"/>
</dbReference>
<feature type="DNA-binding region" description="H-T-H motif" evidence="2">
    <location>
        <begin position="46"/>
        <end position="65"/>
    </location>
</feature>
<keyword evidence="1 2" id="KW-0238">DNA-binding</keyword>
<evidence type="ECO:0000313" key="4">
    <source>
        <dbReference type="EMBL" id="XAN05957.1"/>
    </source>
</evidence>
<feature type="domain" description="HTH tetR-type" evidence="3">
    <location>
        <begin position="23"/>
        <end position="83"/>
    </location>
</feature>
<dbReference type="PANTHER" id="PTHR30328:SF54">
    <property type="entry name" value="HTH-TYPE TRANSCRIPTIONAL REPRESSOR SCO4008"/>
    <property type="match status" value="1"/>
</dbReference>
<dbReference type="InterPro" id="IPR041474">
    <property type="entry name" value="NicS_C"/>
</dbReference>
<evidence type="ECO:0000259" key="3">
    <source>
        <dbReference type="PROSITE" id="PS50977"/>
    </source>
</evidence>
<gene>
    <name evidence="4" type="ORF">AADG42_01065</name>
</gene>
<protein>
    <submittedName>
        <fullName evidence="4">TetR family transcriptional regulator</fullName>
    </submittedName>
</protein>
<dbReference type="SUPFAM" id="SSF46689">
    <property type="entry name" value="Homeodomain-like"/>
    <property type="match status" value="1"/>
</dbReference>
<evidence type="ECO:0000256" key="1">
    <source>
        <dbReference type="ARBA" id="ARBA00023125"/>
    </source>
</evidence>
<keyword evidence="5" id="KW-1185">Reference proteome</keyword>
<dbReference type="SUPFAM" id="SSF48498">
    <property type="entry name" value="Tetracyclin repressor-like, C-terminal domain"/>
    <property type="match status" value="1"/>
</dbReference>
<dbReference type="Proteomes" id="UP001442841">
    <property type="component" value="Chromosome"/>
</dbReference>
<dbReference type="PROSITE" id="PS50977">
    <property type="entry name" value="HTH_TETR_2"/>
    <property type="match status" value="1"/>
</dbReference>
<evidence type="ECO:0000256" key="2">
    <source>
        <dbReference type="PROSITE-ProRule" id="PRU00335"/>
    </source>
</evidence>
<dbReference type="PANTHER" id="PTHR30328">
    <property type="entry name" value="TRANSCRIPTIONAL REPRESSOR"/>
    <property type="match status" value="1"/>
</dbReference>
<dbReference type="InterPro" id="IPR050109">
    <property type="entry name" value="HTH-type_TetR-like_transc_reg"/>
</dbReference>
<dbReference type="InterPro" id="IPR001647">
    <property type="entry name" value="HTH_TetR"/>
</dbReference>
<reference evidence="4 5" key="1">
    <citation type="submission" date="2024-04" db="EMBL/GenBank/DDBJ databases">
        <title>Isolation of an actinomycete strain from pig manure.</title>
        <authorList>
            <person name="Gong T."/>
            <person name="Yu Z."/>
            <person name="An M."/>
            <person name="Wei C."/>
            <person name="Yang W."/>
            <person name="Liu L."/>
        </authorList>
    </citation>
    <scope>NUCLEOTIDE SEQUENCE [LARGE SCALE GENOMIC DNA]</scope>
    <source>
        <strain evidence="4 5">ZF39</strain>
    </source>
</reference>